<keyword evidence="1" id="KW-1133">Transmembrane helix</keyword>
<keyword evidence="1" id="KW-0812">Transmembrane</keyword>
<evidence type="ECO:0000313" key="2">
    <source>
        <dbReference type="EMBL" id="RBP69911.1"/>
    </source>
</evidence>
<feature type="transmembrane region" description="Helical" evidence="1">
    <location>
        <begin position="6"/>
        <end position="33"/>
    </location>
</feature>
<protein>
    <submittedName>
        <fullName evidence="2">Putative membrane protein</fullName>
    </submittedName>
</protein>
<dbReference type="RefSeq" id="WP_113904992.1">
    <property type="nucleotide sequence ID" value="NZ_QNSB01000010.1"/>
</dbReference>
<sequence>MEHGPGFAWPFFVLVPIFWVLVIGLIVTLILILNRRRWRESGPAGGSTHSAEATLAERFARGDIDEQDYRARLEVLRAARPDSRR</sequence>
<organism evidence="2 3">
    <name type="scientific">Brevibacterium celere</name>
    <dbReference type="NCBI Taxonomy" id="225845"/>
    <lineage>
        <taxon>Bacteria</taxon>
        <taxon>Bacillati</taxon>
        <taxon>Actinomycetota</taxon>
        <taxon>Actinomycetes</taxon>
        <taxon>Micrococcales</taxon>
        <taxon>Brevibacteriaceae</taxon>
        <taxon>Brevibacterium</taxon>
    </lineage>
</organism>
<reference evidence="2 3" key="1">
    <citation type="submission" date="2018-06" db="EMBL/GenBank/DDBJ databases">
        <title>Freshwater and sediment microbial communities from various areas in North America, analyzing microbe dynamics in response to fracking.</title>
        <authorList>
            <person name="Lamendella R."/>
        </authorList>
    </citation>
    <scope>NUCLEOTIDE SEQUENCE [LARGE SCALE GENOMIC DNA]</scope>
    <source>
        <strain evidence="2 3">3b_TX</strain>
    </source>
</reference>
<gene>
    <name evidence="2" type="ORF">DFO65_11069</name>
</gene>
<comment type="caution">
    <text evidence="2">The sequence shown here is derived from an EMBL/GenBank/DDBJ whole genome shotgun (WGS) entry which is preliminary data.</text>
</comment>
<keyword evidence="1" id="KW-0472">Membrane</keyword>
<keyword evidence="3" id="KW-1185">Reference proteome</keyword>
<proteinExistence type="predicted"/>
<name>A0A366IEX1_9MICO</name>
<dbReference type="EMBL" id="QNSB01000010">
    <property type="protein sequence ID" value="RBP69911.1"/>
    <property type="molecule type" value="Genomic_DNA"/>
</dbReference>
<dbReference type="Proteomes" id="UP000253509">
    <property type="component" value="Unassembled WGS sequence"/>
</dbReference>
<dbReference type="AlphaFoldDB" id="A0A366IEX1"/>
<evidence type="ECO:0000313" key="3">
    <source>
        <dbReference type="Proteomes" id="UP000253509"/>
    </source>
</evidence>
<evidence type="ECO:0000256" key="1">
    <source>
        <dbReference type="SAM" id="Phobius"/>
    </source>
</evidence>
<accession>A0A366IEX1</accession>